<evidence type="ECO:0000256" key="2">
    <source>
        <dbReference type="ARBA" id="ARBA00010219"/>
    </source>
</evidence>
<sequence length="289" mass="31687">MEIPFTKMHGLGNNYIYINVFDYPIEEALLPELAKDVSNVHTGIGSDGLILITPSERAPVGMRMFNKDGSEGKTCGNGLRCVAKYVYEHQLVSDTTFSVETRAGVVQAEVQEKKGKVHSVTIDMGKPLLHRKDIPMKGSETDKVVNEPFLVDETELRLTAVSMGNPHAVFFVDQIEKAPLYELGPAITGDHRFPEGVNVDFAEIIQSNEMNFRVWERGSGVTQACGSGACAAVVAAVLNGFSERGQEVCVHLTGGDLWITWEHDGPVRMRGPAETTAIGTYYWNKTGII</sequence>
<dbReference type="GO" id="GO:0005829">
    <property type="term" value="C:cytosol"/>
    <property type="evidence" value="ECO:0007669"/>
    <property type="project" value="TreeGrafter"/>
</dbReference>
<keyword evidence="12" id="KW-1185">Reference proteome</keyword>
<feature type="binding site" evidence="9">
    <location>
        <begin position="76"/>
        <end position="77"/>
    </location>
    <ligand>
        <name>substrate</name>
    </ligand>
</feature>
<evidence type="ECO:0000256" key="5">
    <source>
        <dbReference type="ARBA" id="ARBA00022605"/>
    </source>
</evidence>
<comment type="catalytic activity">
    <reaction evidence="8 9">
        <text>(2S,6S)-2,6-diaminopimelate = meso-2,6-diaminopimelate</text>
        <dbReference type="Rhea" id="RHEA:15393"/>
        <dbReference type="ChEBI" id="CHEBI:57609"/>
        <dbReference type="ChEBI" id="CHEBI:57791"/>
        <dbReference type="EC" id="5.1.1.7"/>
    </reaction>
</comment>
<evidence type="ECO:0000256" key="8">
    <source>
        <dbReference type="ARBA" id="ARBA00051712"/>
    </source>
</evidence>
<keyword evidence="6 9" id="KW-0457">Lysine biosynthesis</keyword>
<name>A0A4R3MWF6_9BACI</name>
<dbReference type="AlphaFoldDB" id="A0A4R3MWF6"/>
<comment type="subunit">
    <text evidence="9">Homodimer.</text>
</comment>
<dbReference type="UniPathway" id="UPA00034">
    <property type="reaction ID" value="UER00025"/>
</dbReference>
<dbReference type="EC" id="5.1.1.7" evidence="3 9"/>
<feature type="binding site" evidence="9">
    <location>
        <position position="66"/>
    </location>
    <ligand>
        <name>substrate</name>
    </ligand>
</feature>
<dbReference type="InterPro" id="IPR018510">
    <property type="entry name" value="DAP_epimerase_AS"/>
</dbReference>
<dbReference type="SUPFAM" id="SSF54506">
    <property type="entry name" value="Diaminopimelate epimerase-like"/>
    <property type="match status" value="1"/>
</dbReference>
<evidence type="ECO:0000256" key="6">
    <source>
        <dbReference type="ARBA" id="ARBA00023154"/>
    </source>
</evidence>
<organism evidence="11 12">
    <name type="scientific">Melghiribacillus thermohalophilus</name>
    <dbReference type="NCBI Taxonomy" id="1324956"/>
    <lineage>
        <taxon>Bacteria</taxon>
        <taxon>Bacillati</taxon>
        <taxon>Bacillota</taxon>
        <taxon>Bacilli</taxon>
        <taxon>Bacillales</taxon>
        <taxon>Bacillaceae</taxon>
        <taxon>Melghiribacillus</taxon>
    </lineage>
</organism>
<dbReference type="PANTHER" id="PTHR31689">
    <property type="entry name" value="DIAMINOPIMELATE EPIMERASE, CHLOROPLASTIC"/>
    <property type="match status" value="1"/>
</dbReference>
<evidence type="ECO:0000313" key="11">
    <source>
        <dbReference type="EMBL" id="TCT19073.1"/>
    </source>
</evidence>
<evidence type="ECO:0000256" key="7">
    <source>
        <dbReference type="ARBA" id="ARBA00023235"/>
    </source>
</evidence>
<dbReference type="OrthoDB" id="9805408at2"/>
<dbReference type="Gene3D" id="3.10.310.10">
    <property type="entry name" value="Diaminopimelate Epimerase, Chain A, domain 1"/>
    <property type="match status" value="2"/>
</dbReference>
<keyword evidence="4 9" id="KW-0963">Cytoplasm</keyword>
<feature type="binding site" evidence="9">
    <location>
        <position position="13"/>
    </location>
    <ligand>
        <name>substrate</name>
    </ligand>
</feature>
<comment type="pathway">
    <text evidence="1 9">Amino-acid biosynthesis; L-lysine biosynthesis via DAP pathway; DL-2,6-diaminopimelate from LL-2,6-diaminopimelate: step 1/1.</text>
</comment>
<feature type="site" description="Could be important to modulate the pK values of the two catalytic cysteine residues" evidence="9">
    <location>
        <position position="216"/>
    </location>
</feature>
<comment type="subcellular location">
    <subcellularLocation>
        <location evidence="9">Cytoplasm</location>
    </subcellularLocation>
</comment>
<feature type="site" description="Could be important to modulate the pK values of the two catalytic cysteine residues" evidence="9">
    <location>
        <position position="167"/>
    </location>
</feature>
<comment type="caution">
    <text evidence="11">The sequence shown here is derived from an EMBL/GenBank/DDBJ whole genome shotgun (WGS) entry which is preliminary data.</text>
</comment>
<dbReference type="Pfam" id="PF01678">
    <property type="entry name" value="DAP_epimerase"/>
    <property type="match status" value="2"/>
</dbReference>
<evidence type="ECO:0000256" key="4">
    <source>
        <dbReference type="ARBA" id="ARBA00022490"/>
    </source>
</evidence>
<feature type="active site" description="Proton donor" evidence="9">
    <location>
        <position position="75"/>
    </location>
</feature>
<dbReference type="PROSITE" id="PS01326">
    <property type="entry name" value="DAP_EPIMERASE"/>
    <property type="match status" value="1"/>
</dbReference>
<gene>
    <name evidence="9" type="primary">dapF</name>
    <name evidence="11" type="ORF">EDD68_11920</name>
</gene>
<dbReference type="FunFam" id="3.10.310.10:FF:000004">
    <property type="entry name" value="Diaminopimelate epimerase"/>
    <property type="match status" value="1"/>
</dbReference>
<dbReference type="InterPro" id="IPR001653">
    <property type="entry name" value="DAP_epimerase_DapF"/>
</dbReference>
<comment type="caution">
    <text evidence="9">Lacks conserved residue(s) required for the propagation of feature annotation.</text>
</comment>
<keyword evidence="5 9" id="KW-0028">Amino-acid biosynthesis</keyword>
<evidence type="ECO:0000256" key="3">
    <source>
        <dbReference type="ARBA" id="ARBA00013080"/>
    </source>
</evidence>
<accession>A0A4R3MWF6</accession>
<dbReference type="EMBL" id="SMAN01000019">
    <property type="protein sequence ID" value="TCT19073.1"/>
    <property type="molecule type" value="Genomic_DNA"/>
</dbReference>
<feature type="active site" evidence="10">
    <location>
        <position position="75"/>
    </location>
</feature>
<evidence type="ECO:0000256" key="1">
    <source>
        <dbReference type="ARBA" id="ARBA00005196"/>
    </source>
</evidence>
<protein>
    <recommendedName>
        <fullName evidence="3 9">Diaminopimelate epimerase</fullName>
        <shortName evidence="9">DAP epimerase</shortName>
        <ecNumber evidence="3 9">5.1.1.7</ecNumber>
    </recommendedName>
    <alternativeName>
        <fullName evidence="9">PLP-independent amino acid racemase</fullName>
    </alternativeName>
</protein>
<feature type="binding site" evidence="9">
    <location>
        <begin position="216"/>
        <end position="217"/>
    </location>
    <ligand>
        <name>substrate</name>
    </ligand>
</feature>
<dbReference type="NCBIfam" id="TIGR00652">
    <property type="entry name" value="DapF"/>
    <property type="match status" value="1"/>
</dbReference>
<feature type="binding site" evidence="9">
    <location>
        <begin position="226"/>
        <end position="227"/>
    </location>
    <ligand>
        <name>substrate</name>
    </ligand>
</feature>
<evidence type="ECO:0000256" key="9">
    <source>
        <dbReference type="HAMAP-Rule" id="MF_00197"/>
    </source>
</evidence>
<proteinExistence type="inferred from homology"/>
<evidence type="ECO:0000256" key="10">
    <source>
        <dbReference type="PROSITE-ProRule" id="PRU10125"/>
    </source>
</evidence>
<keyword evidence="7 9" id="KW-0413">Isomerase</keyword>
<dbReference type="GO" id="GO:0009089">
    <property type="term" value="P:lysine biosynthetic process via diaminopimelate"/>
    <property type="evidence" value="ECO:0007669"/>
    <property type="project" value="UniProtKB-UniRule"/>
</dbReference>
<dbReference type="Proteomes" id="UP000294650">
    <property type="component" value="Unassembled WGS sequence"/>
</dbReference>
<comment type="similarity">
    <text evidence="2 9">Belongs to the diaminopimelate epimerase family.</text>
</comment>
<comment type="function">
    <text evidence="9">Catalyzes the stereoinversion of LL-2,6-diaminopimelate (L,L-DAP) to meso-diaminopimelate (meso-DAP), a precursor of L-lysine and an essential component of the bacterial peptidoglycan.</text>
</comment>
<evidence type="ECO:0000313" key="12">
    <source>
        <dbReference type="Proteomes" id="UP000294650"/>
    </source>
</evidence>
<dbReference type="HAMAP" id="MF_00197">
    <property type="entry name" value="DAP_epimerase"/>
    <property type="match status" value="1"/>
</dbReference>
<dbReference type="GO" id="GO:0008837">
    <property type="term" value="F:diaminopimelate epimerase activity"/>
    <property type="evidence" value="ECO:0007669"/>
    <property type="project" value="UniProtKB-UniRule"/>
</dbReference>
<reference evidence="11 12" key="1">
    <citation type="submission" date="2019-03" db="EMBL/GenBank/DDBJ databases">
        <title>Genomic Encyclopedia of Type Strains, Phase IV (KMG-IV): sequencing the most valuable type-strain genomes for metagenomic binning, comparative biology and taxonomic classification.</title>
        <authorList>
            <person name="Goeker M."/>
        </authorList>
    </citation>
    <scope>NUCLEOTIDE SEQUENCE [LARGE SCALE GENOMIC DNA]</scope>
    <source>
        <strain evidence="11 12">DSM 25894</strain>
    </source>
</reference>
<feature type="active site" description="Proton acceptor" evidence="9">
    <location>
        <position position="225"/>
    </location>
</feature>
<dbReference type="PANTHER" id="PTHR31689:SF0">
    <property type="entry name" value="DIAMINOPIMELATE EPIMERASE"/>
    <property type="match status" value="1"/>
</dbReference>
<feature type="binding site" evidence="9">
    <location>
        <position position="198"/>
    </location>
    <ligand>
        <name>substrate</name>
    </ligand>
</feature>
<feature type="binding site" evidence="9">
    <location>
        <position position="165"/>
    </location>
    <ligand>
        <name>substrate</name>
    </ligand>
</feature>